<evidence type="ECO:0000313" key="4">
    <source>
        <dbReference type="Proteomes" id="UP000564496"/>
    </source>
</evidence>
<feature type="domain" description="LysM" evidence="2">
    <location>
        <begin position="213"/>
        <end position="257"/>
    </location>
</feature>
<feature type="domain" description="LysM" evidence="2">
    <location>
        <begin position="149"/>
        <end position="193"/>
    </location>
</feature>
<sequence length="260" mass="27274">MAKRMARLISGVVGIGISISLASLGVGLTPVAASSTAQAEPARKTHTVQPGETLSGIARKYGVKAGDLATWNQIADPAEIRAGAKLVVSPPAKPAGKTYTVAPGDTFSGIAKKFGVEVGELMAYNGYEDPTKLLAGSEIKIPAAKPKPKKYKVVAGDTFFSIGEKFGVAADKLMAHNGYEDPTKLLAGTTIEIPAKADKPKPKPKPQPGTGETVYTTVAGDTYASVAKRFRITEEALRSYNGTRSPDKLPPGYRLYIPSS</sequence>
<dbReference type="AlphaFoldDB" id="A0A7Z0IQ37"/>
<feature type="domain" description="LysM" evidence="2">
    <location>
        <begin position="97"/>
        <end position="141"/>
    </location>
</feature>
<dbReference type="CDD" id="cd00118">
    <property type="entry name" value="LysM"/>
    <property type="match status" value="4"/>
</dbReference>
<accession>A0A7Z0IQ37</accession>
<evidence type="ECO:0000259" key="2">
    <source>
        <dbReference type="PROSITE" id="PS51782"/>
    </source>
</evidence>
<dbReference type="InterPro" id="IPR036779">
    <property type="entry name" value="LysM_dom_sf"/>
</dbReference>
<organism evidence="3 4">
    <name type="scientific">Nocardioides panzhihuensis</name>
    <dbReference type="NCBI Taxonomy" id="860243"/>
    <lineage>
        <taxon>Bacteria</taxon>
        <taxon>Bacillati</taxon>
        <taxon>Actinomycetota</taxon>
        <taxon>Actinomycetes</taxon>
        <taxon>Propionibacteriales</taxon>
        <taxon>Nocardioidaceae</taxon>
        <taxon>Nocardioides</taxon>
    </lineage>
</organism>
<keyword evidence="4" id="KW-1185">Reference proteome</keyword>
<gene>
    <name evidence="3" type="ORF">BJ988_000026</name>
</gene>
<feature type="domain" description="LysM" evidence="2">
    <location>
        <begin position="44"/>
        <end position="88"/>
    </location>
</feature>
<evidence type="ECO:0000313" key="3">
    <source>
        <dbReference type="EMBL" id="NYI75378.1"/>
    </source>
</evidence>
<dbReference type="PROSITE" id="PS51782">
    <property type="entry name" value="LYSM"/>
    <property type="match status" value="4"/>
</dbReference>
<feature type="region of interest" description="Disordered" evidence="1">
    <location>
        <begin position="239"/>
        <end position="260"/>
    </location>
</feature>
<feature type="region of interest" description="Disordered" evidence="1">
    <location>
        <begin position="191"/>
        <end position="216"/>
    </location>
</feature>
<dbReference type="Proteomes" id="UP000564496">
    <property type="component" value="Unassembled WGS sequence"/>
</dbReference>
<comment type="caution">
    <text evidence="3">The sequence shown here is derived from an EMBL/GenBank/DDBJ whole genome shotgun (WGS) entry which is preliminary data.</text>
</comment>
<evidence type="ECO:0000256" key="1">
    <source>
        <dbReference type="SAM" id="MobiDB-lite"/>
    </source>
</evidence>
<dbReference type="RefSeq" id="WP_179656109.1">
    <property type="nucleotide sequence ID" value="NZ_JACBZR010000001.1"/>
</dbReference>
<dbReference type="PANTHER" id="PTHR33734:SF22">
    <property type="entry name" value="MEMBRANE-BOUND LYTIC MUREIN TRANSGLYCOSYLASE D"/>
    <property type="match status" value="1"/>
</dbReference>
<dbReference type="InterPro" id="IPR018392">
    <property type="entry name" value="LysM"/>
</dbReference>
<name>A0A7Z0IQ37_9ACTN</name>
<dbReference type="PANTHER" id="PTHR33734">
    <property type="entry name" value="LYSM DOMAIN-CONTAINING GPI-ANCHORED PROTEIN 2"/>
    <property type="match status" value="1"/>
</dbReference>
<protein>
    <submittedName>
        <fullName evidence="3">LysM repeat protein</fullName>
    </submittedName>
</protein>
<proteinExistence type="predicted"/>
<dbReference type="EMBL" id="JACBZR010000001">
    <property type="protein sequence ID" value="NYI75378.1"/>
    <property type="molecule type" value="Genomic_DNA"/>
</dbReference>
<reference evidence="3 4" key="1">
    <citation type="submission" date="2020-07" db="EMBL/GenBank/DDBJ databases">
        <title>Sequencing the genomes of 1000 actinobacteria strains.</title>
        <authorList>
            <person name="Klenk H.-P."/>
        </authorList>
    </citation>
    <scope>NUCLEOTIDE SEQUENCE [LARGE SCALE GENOMIC DNA]</scope>
    <source>
        <strain evidence="3 4">DSM 26487</strain>
    </source>
</reference>
<dbReference type="SUPFAM" id="SSF54106">
    <property type="entry name" value="LysM domain"/>
    <property type="match status" value="4"/>
</dbReference>
<dbReference type="Pfam" id="PF01476">
    <property type="entry name" value="LysM"/>
    <property type="match status" value="4"/>
</dbReference>
<dbReference type="Gene3D" id="3.10.350.10">
    <property type="entry name" value="LysM domain"/>
    <property type="match status" value="4"/>
</dbReference>
<dbReference type="SMART" id="SM00257">
    <property type="entry name" value="LysM"/>
    <property type="match status" value="4"/>
</dbReference>